<dbReference type="Gene3D" id="2.60.40.4070">
    <property type="match status" value="1"/>
</dbReference>
<feature type="chain" id="PRO_5037499267" evidence="1">
    <location>
        <begin position="27"/>
        <end position="829"/>
    </location>
</feature>
<keyword evidence="1" id="KW-0732">Signal</keyword>
<dbReference type="NCBIfam" id="TIGR04183">
    <property type="entry name" value="Por_Secre_tail"/>
    <property type="match status" value="1"/>
</dbReference>
<evidence type="ECO:0000259" key="2">
    <source>
        <dbReference type="SMART" id="SM00645"/>
    </source>
</evidence>
<dbReference type="SMART" id="SM00645">
    <property type="entry name" value="Pept_C1"/>
    <property type="match status" value="1"/>
</dbReference>
<dbReference type="Pfam" id="PF18560">
    <property type="entry name" value="Lectin_like"/>
    <property type="match status" value="1"/>
</dbReference>
<evidence type="ECO:0000313" key="4">
    <source>
        <dbReference type="Proteomes" id="UP000777784"/>
    </source>
</evidence>
<dbReference type="InterPro" id="IPR040528">
    <property type="entry name" value="Lectin-like"/>
</dbReference>
<protein>
    <submittedName>
        <fullName evidence="3">T9SS type A sorting domain-containing protein</fullName>
    </submittedName>
</protein>
<dbReference type="SUPFAM" id="SSF54001">
    <property type="entry name" value="Cysteine proteinases"/>
    <property type="match status" value="1"/>
</dbReference>
<proteinExistence type="predicted"/>
<feature type="domain" description="Peptidase C1A papain C-terminal" evidence="2">
    <location>
        <begin position="28"/>
        <end position="271"/>
    </location>
</feature>
<dbReference type="GO" id="GO:0008234">
    <property type="term" value="F:cysteine-type peptidase activity"/>
    <property type="evidence" value="ECO:0007669"/>
    <property type="project" value="InterPro"/>
</dbReference>
<reference evidence="3" key="1">
    <citation type="submission" date="2021-05" db="EMBL/GenBank/DDBJ databases">
        <title>Energy efficiency and biological interactions define the core microbiome of deep oligotrophic groundwater.</title>
        <authorList>
            <person name="Mehrshad M."/>
            <person name="Lopez-Fernandez M."/>
            <person name="Bell E."/>
            <person name="Bernier-Latmani R."/>
            <person name="Bertilsson S."/>
            <person name="Dopson M."/>
        </authorList>
    </citation>
    <scope>NUCLEOTIDE SEQUENCE</scope>
    <source>
        <strain evidence="3">Modern_marine.mb.64</strain>
    </source>
</reference>
<dbReference type="InterPro" id="IPR000668">
    <property type="entry name" value="Peptidase_C1A_C"/>
</dbReference>
<accession>A0A948RXM7</accession>
<dbReference type="CDD" id="cd02619">
    <property type="entry name" value="Peptidase_C1"/>
    <property type="match status" value="1"/>
</dbReference>
<dbReference type="Gene3D" id="3.90.70.10">
    <property type="entry name" value="Cysteine proteinases"/>
    <property type="match status" value="1"/>
</dbReference>
<evidence type="ECO:0000313" key="3">
    <source>
        <dbReference type="EMBL" id="MBU2691484.1"/>
    </source>
</evidence>
<evidence type="ECO:0000256" key="1">
    <source>
        <dbReference type="SAM" id="SignalP"/>
    </source>
</evidence>
<dbReference type="EMBL" id="JAHJDP010000065">
    <property type="protein sequence ID" value="MBU2691484.1"/>
    <property type="molecule type" value="Genomic_DNA"/>
</dbReference>
<sequence>MKFPAFFCIIALMIANGLMVTPPALADPPSTFDLRNVGGENYVTSIKSQQGGTCWTHGAMAAIEGNLLMTGAWAAAGESGEPNLAEYHLDWWNGFNQHNNDDRLPPSGGGLEVHMGGDYLVTAAYLGRLEGAVRDIDGQSFDDPPLRSDASYHYFYPRDIEWYTAGSDLSRINTIKNKIMSEGVMGTCMCYDGGFISNYIHYQPPSSLLDPNHAIAIIGWNDNLVTQAPLPGAWLCKNSWGEGWGNAGCFWISYYDKHCCQNPEMGAISFQDVEPLQYDTVYYHDYHGWRATKTDCSEGFNTFTAVNNEALYSVSFYTAADNVTYTIKIYDRFVDGNLLDELASKTGTIEFKGFHTVDLDAPVGLSEGDDFHIYVELSDGGHAFDRSSDVPVLLGAQYRTTVESISHPGESYYRENSVWLDMYDYADSPWPSGTANLCIKGLTKKIGMEINPSLGFQSEGPEGGPFTPSSQTYEFTYRGMDSIDYEITLEPAVNWLTLTGDLSGTLAPDQPANILAEINSSAEILTAGAHLAVIHFTNTTNHLGDSNRNVVLAIGAGAVKHEWLMDTDPGWTTEDQWAFGAPQGLGGQHGGTDPTSGNTGVNVYGYNLAGDYPNNLPERHLTTSPIDCTNLYNVHLKFQRWLGVEEPAYDHAYVRVSKDGINWNTVWTNSLEIADVSWNEQDINISAIANNQGTVYIRWTMGTTDEGWTYCGWNIDDVQILALDPASASDIGEFDQKISLGLETGQPNPFSPATLIHYTLPGKEKIRLRIFDSQGRRVATLVDAWQDGGRHAVRWNGNNDLGIPVGSGVYFAQLEAGPNTRTRKLILAR</sequence>
<dbReference type="Pfam" id="PF00112">
    <property type="entry name" value="Peptidase_C1"/>
    <property type="match status" value="1"/>
</dbReference>
<feature type="signal peptide" evidence="1">
    <location>
        <begin position="1"/>
        <end position="26"/>
    </location>
</feature>
<comment type="caution">
    <text evidence="3">The sequence shown here is derived from an EMBL/GenBank/DDBJ whole genome shotgun (WGS) entry which is preliminary data.</text>
</comment>
<dbReference type="AlphaFoldDB" id="A0A948RXM7"/>
<dbReference type="Proteomes" id="UP000777784">
    <property type="component" value="Unassembled WGS sequence"/>
</dbReference>
<dbReference type="GO" id="GO:0006508">
    <property type="term" value="P:proteolysis"/>
    <property type="evidence" value="ECO:0007669"/>
    <property type="project" value="InterPro"/>
</dbReference>
<organism evidence="3 4">
    <name type="scientific">Eiseniibacteriota bacterium</name>
    <dbReference type="NCBI Taxonomy" id="2212470"/>
    <lineage>
        <taxon>Bacteria</taxon>
        <taxon>Candidatus Eiseniibacteriota</taxon>
    </lineage>
</organism>
<dbReference type="Gene3D" id="2.60.120.260">
    <property type="entry name" value="Galactose-binding domain-like"/>
    <property type="match status" value="1"/>
</dbReference>
<gene>
    <name evidence="3" type="ORF">KJ970_11205</name>
</gene>
<dbReference type="InterPro" id="IPR026444">
    <property type="entry name" value="Secre_tail"/>
</dbReference>
<dbReference type="InterPro" id="IPR038765">
    <property type="entry name" value="Papain-like_cys_pep_sf"/>
</dbReference>
<name>A0A948RXM7_UNCEI</name>